<dbReference type="RefSeq" id="YP_002922717.1">
    <property type="nucleotide sequence ID" value="NC_012743.2"/>
</dbReference>
<dbReference type="OrthoDB" id="12896at10239"/>
<organism evidence="1 2">
    <name type="scientific">Burkholderia phage BcepIL02</name>
    <dbReference type="NCBI Taxonomy" id="2886898"/>
    <lineage>
        <taxon>Viruses</taxon>
        <taxon>Duplodnaviria</taxon>
        <taxon>Heunggongvirae</taxon>
        <taxon>Uroviricota</taxon>
        <taxon>Caudoviricetes</taxon>
        <taxon>Lessievirus</taxon>
        <taxon>Lessievirus bcepil02</taxon>
    </lineage>
</organism>
<dbReference type="Proteomes" id="UP000001481">
    <property type="component" value="Segment"/>
</dbReference>
<evidence type="ECO:0000313" key="2">
    <source>
        <dbReference type="Proteomes" id="UP000001481"/>
    </source>
</evidence>
<dbReference type="EMBL" id="FJ937737">
    <property type="protein sequence ID" value="ACR15038.1"/>
    <property type="molecule type" value="Genomic_DNA"/>
</dbReference>
<accession>C5IHN7</accession>
<proteinExistence type="predicted"/>
<reference evidence="1 2" key="1">
    <citation type="journal article" date="2011" name="J. Bacteriol.">
        <title>Genomes and Characterization of Phages Bcep22 and BcepIL02, Founders of a Novel Phage Type in Burkholderia cenocepacia.</title>
        <authorList>
            <person name="Gill J.J."/>
            <person name="Summer E.J."/>
            <person name="Russell W.K."/>
            <person name="Cologna S.M."/>
            <person name="Carlile T.M."/>
            <person name="Fuller A.C."/>
            <person name="Kitsopoulos K."/>
            <person name="Mebane L.M."/>
            <person name="Parkinson B.N."/>
            <person name="Sullivan D."/>
            <person name="Carmody L.A."/>
            <person name="Gonzalez C.F."/>
            <person name="Lipuma J.J."/>
            <person name="Young R."/>
        </authorList>
    </citation>
    <scope>NUCLEOTIDE SEQUENCE [LARGE SCALE GENOMIC DNA]</scope>
</reference>
<keyword evidence="2" id="KW-1185">Reference proteome</keyword>
<dbReference type="KEGG" id="vg:7943929"/>
<dbReference type="GeneID" id="7943929"/>
<name>C5IHN7_9CAUD</name>
<protein>
    <submittedName>
        <fullName evidence="1">Uncharacterized protein</fullName>
    </submittedName>
</protein>
<sequence length="148" mass="16258">MTMIEAARPAIDLTRYAFVRELGDIRLYGTWLYDAELDDDEPCLVLVPAYRPHGVVPCCVALSAAFRYTDPRHLAAVSLQFAKDLGFDSNIMSAAHKIGGIIHDHLLDLIKMPENPTEAVVGASANVDFGDGRKRSVEILDHVPIVQA</sequence>
<evidence type="ECO:0000313" key="1">
    <source>
        <dbReference type="EMBL" id="ACR15038.1"/>
    </source>
</evidence>
<gene>
    <name evidence="1" type="ORF">BcepIL02_gp45</name>
</gene>